<dbReference type="PROSITE" id="PS00063">
    <property type="entry name" value="ALDOKETO_REDUCTASE_3"/>
    <property type="match status" value="1"/>
</dbReference>
<comment type="caution">
    <text evidence="5">The sequence shown here is derived from an EMBL/GenBank/DDBJ whole genome shotgun (WGS) entry which is preliminary data.</text>
</comment>
<dbReference type="PRINTS" id="PR00069">
    <property type="entry name" value="ALDKETRDTASE"/>
</dbReference>
<evidence type="ECO:0000313" key="6">
    <source>
        <dbReference type="Proteomes" id="UP001233999"/>
    </source>
</evidence>
<dbReference type="InterPro" id="IPR018170">
    <property type="entry name" value="Aldo/ket_reductase_CS"/>
</dbReference>
<dbReference type="AlphaFoldDB" id="A0AAD8AGG0"/>
<evidence type="ECO:0000256" key="2">
    <source>
        <dbReference type="PIRSR" id="PIRSR000097-2"/>
    </source>
</evidence>
<dbReference type="PROSITE" id="PS00798">
    <property type="entry name" value="ALDOKETO_REDUCTASE_1"/>
    <property type="match status" value="1"/>
</dbReference>
<dbReference type="GO" id="GO:0016491">
    <property type="term" value="F:oxidoreductase activity"/>
    <property type="evidence" value="ECO:0007669"/>
    <property type="project" value="InterPro"/>
</dbReference>
<reference evidence="5" key="2">
    <citation type="submission" date="2023-05" db="EMBL/GenBank/DDBJ databases">
        <authorList>
            <person name="Fouks B."/>
        </authorList>
    </citation>
    <scope>NUCLEOTIDE SEQUENCE</scope>
    <source>
        <strain evidence="5">Stay&amp;Tobe</strain>
        <tissue evidence="5">Testes</tissue>
    </source>
</reference>
<dbReference type="Proteomes" id="UP001233999">
    <property type="component" value="Unassembled WGS sequence"/>
</dbReference>
<dbReference type="InterPro" id="IPR036812">
    <property type="entry name" value="NAD(P)_OxRdtase_dom_sf"/>
</dbReference>
<protein>
    <recommendedName>
        <fullName evidence="4">NADP-dependent oxidoreductase domain-containing protein</fullName>
    </recommendedName>
</protein>
<evidence type="ECO:0000313" key="5">
    <source>
        <dbReference type="EMBL" id="KAJ9598320.1"/>
    </source>
</evidence>
<dbReference type="PIRSF" id="PIRSF000097">
    <property type="entry name" value="AKR"/>
    <property type="match status" value="1"/>
</dbReference>
<organism evidence="5 6">
    <name type="scientific">Diploptera punctata</name>
    <name type="common">Pacific beetle cockroach</name>
    <dbReference type="NCBI Taxonomy" id="6984"/>
    <lineage>
        <taxon>Eukaryota</taxon>
        <taxon>Metazoa</taxon>
        <taxon>Ecdysozoa</taxon>
        <taxon>Arthropoda</taxon>
        <taxon>Hexapoda</taxon>
        <taxon>Insecta</taxon>
        <taxon>Pterygota</taxon>
        <taxon>Neoptera</taxon>
        <taxon>Polyneoptera</taxon>
        <taxon>Dictyoptera</taxon>
        <taxon>Blattodea</taxon>
        <taxon>Blaberoidea</taxon>
        <taxon>Blaberidae</taxon>
        <taxon>Diplopterinae</taxon>
        <taxon>Diploptera</taxon>
    </lineage>
</organism>
<dbReference type="Pfam" id="PF00248">
    <property type="entry name" value="Aldo_ket_red"/>
    <property type="match status" value="1"/>
</dbReference>
<feature type="binding site" evidence="2">
    <location>
        <position position="114"/>
    </location>
    <ligand>
        <name>substrate</name>
    </ligand>
</feature>
<dbReference type="PROSITE" id="PS00062">
    <property type="entry name" value="ALDOKETO_REDUCTASE_2"/>
    <property type="match status" value="1"/>
</dbReference>
<reference evidence="5" key="1">
    <citation type="journal article" date="2023" name="IScience">
        <title>Live-bearing cockroach genome reveals convergent evolutionary mechanisms linked to viviparity in insects and beyond.</title>
        <authorList>
            <person name="Fouks B."/>
            <person name="Harrison M.C."/>
            <person name="Mikhailova A.A."/>
            <person name="Marchal E."/>
            <person name="English S."/>
            <person name="Carruthers M."/>
            <person name="Jennings E.C."/>
            <person name="Chiamaka E.L."/>
            <person name="Frigard R.A."/>
            <person name="Pippel M."/>
            <person name="Attardo G.M."/>
            <person name="Benoit J.B."/>
            <person name="Bornberg-Bauer E."/>
            <person name="Tobe S.S."/>
        </authorList>
    </citation>
    <scope>NUCLEOTIDE SEQUENCE</scope>
    <source>
        <strain evidence="5">Stay&amp;Tobe</strain>
    </source>
</reference>
<gene>
    <name evidence="5" type="ORF">L9F63_010998</name>
</gene>
<feature type="active site" description="Proton donor" evidence="1">
    <location>
        <position position="52"/>
    </location>
</feature>
<feature type="domain" description="NADP-dependent oxidoreductase" evidence="4">
    <location>
        <begin position="29"/>
        <end position="294"/>
    </location>
</feature>
<dbReference type="PANTHER" id="PTHR11732">
    <property type="entry name" value="ALDO/KETO REDUCTASE"/>
    <property type="match status" value="1"/>
</dbReference>
<name>A0AAD8AGG0_DIPPU</name>
<evidence type="ECO:0000256" key="1">
    <source>
        <dbReference type="PIRSR" id="PIRSR000097-1"/>
    </source>
</evidence>
<accession>A0AAD8AGG0</accession>
<dbReference type="InterPro" id="IPR020471">
    <property type="entry name" value="AKR"/>
</dbReference>
<sequence length="317" mass="36218">MAVPTVKLNNGCDFPALGCGTYKKVLLHNSMEDMVKNAIDIGYRHIDAAMFYQNEDAVGRAIKEKVNQGVIERGDLFITSKLWNNYHRPDLVIQMCKKSVSDLGLDYLDLYLIHWPFAVKEGDDFNPVDEEGYIIPSDVDYLDTWKAMEECVEKRLARSIGVSNFNSEQVQRVLDHCTIKPVVNQIECHPYLNQLKLIDFCMKRNVVVTAHSPLGGAPRPTSPPGTPMPINDPNIKEIADRREKSVAQVIIRWLIQHGVVPIPKSSNRKRLEENFNVFGFQLSCEEMDSIDALNKNIRIAYFPKAIKHKDYPFHIEF</sequence>
<dbReference type="SUPFAM" id="SSF51430">
    <property type="entry name" value="NAD(P)-linked oxidoreductase"/>
    <property type="match status" value="1"/>
</dbReference>
<dbReference type="InterPro" id="IPR023210">
    <property type="entry name" value="NADP_OxRdtase_dom"/>
</dbReference>
<evidence type="ECO:0000256" key="3">
    <source>
        <dbReference type="PIRSR" id="PIRSR000097-3"/>
    </source>
</evidence>
<feature type="site" description="Lowers pKa of active site Tyr" evidence="3">
    <location>
        <position position="81"/>
    </location>
</feature>
<dbReference type="Gene3D" id="3.20.20.100">
    <property type="entry name" value="NADP-dependent oxidoreductase domain"/>
    <property type="match status" value="1"/>
</dbReference>
<proteinExistence type="predicted"/>
<keyword evidence="6" id="KW-1185">Reference proteome</keyword>
<evidence type="ECO:0000259" key="4">
    <source>
        <dbReference type="Pfam" id="PF00248"/>
    </source>
</evidence>
<dbReference type="EMBL" id="JASPKZ010001229">
    <property type="protein sequence ID" value="KAJ9598320.1"/>
    <property type="molecule type" value="Genomic_DNA"/>
</dbReference>
<dbReference type="FunFam" id="3.20.20.100:FF:000023">
    <property type="entry name" value="aldose reductase"/>
    <property type="match status" value="1"/>
</dbReference>